<keyword evidence="4" id="KW-1185">Reference proteome</keyword>
<name>A0A7J0G7N4_9ERIC</name>
<evidence type="ECO:0000256" key="1">
    <source>
        <dbReference type="SAM" id="Coils"/>
    </source>
</evidence>
<accession>A0A7J0G7N4</accession>
<dbReference type="EMBL" id="BJWL01000018">
    <property type="protein sequence ID" value="GFZ06803.1"/>
    <property type="molecule type" value="Genomic_DNA"/>
</dbReference>
<dbReference type="AlphaFoldDB" id="A0A7J0G7N4"/>
<reference evidence="3 4" key="1">
    <citation type="submission" date="2019-07" db="EMBL/GenBank/DDBJ databases">
        <title>De Novo Assembly of kiwifruit Actinidia rufa.</title>
        <authorList>
            <person name="Sugita-Konishi S."/>
            <person name="Sato K."/>
            <person name="Mori E."/>
            <person name="Abe Y."/>
            <person name="Kisaki G."/>
            <person name="Hamano K."/>
            <person name="Suezawa K."/>
            <person name="Otani M."/>
            <person name="Fukuda T."/>
            <person name="Manabe T."/>
            <person name="Gomi K."/>
            <person name="Tabuchi M."/>
            <person name="Akimitsu K."/>
            <person name="Kataoka I."/>
        </authorList>
    </citation>
    <scope>NUCLEOTIDE SEQUENCE [LARGE SCALE GENOMIC DNA]</scope>
    <source>
        <strain evidence="4">cv. Fuchu</strain>
    </source>
</reference>
<feature type="coiled-coil region" evidence="1">
    <location>
        <begin position="2"/>
        <end position="29"/>
    </location>
</feature>
<proteinExistence type="predicted"/>
<dbReference type="Proteomes" id="UP000585474">
    <property type="component" value="Unassembled WGS sequence"/>
</dbReference>
<keyword evidence="1" id="KW-0175">Coiled coil</keyword>
<feature type="compositionally biased region" description="Acidic residues" evidence="2">
    <location>
        <begin position="62"/>
        <end position="73"/>
    </location>
</feature>
<feature type="region of interest" description="Disordered" evidence="2">
    <location>
        <begin position="62"/>
        <end position="87"/>
    </location>
</feature>
<evidence type="ECO:0000313" key="3">
    <source>
        <dbReference type="EMBL" id="GFZ06803.1"/>
    </source>
</evidence>
<evidence type="ECO:0000256" key="2">
    <source>
        <dbReference type="SAM" id="MobiDB-lite"/>
    </source>
</evidence>
<protein>
    <submittedName>
        <fullName evidence="3">Uncharacterized protein</fullName>
    </submittedName>
</protein>
<evidence type="ECO:0000313" key="4">
    <source>
        <dbReference type="Proteomes" id="UP000585474"/>
    </source>
</evidence>
<sequence>MKKERDATVERVKKEVTKLKEKEAFAKKLAIEEYKSSDDFQEQIGRLRPDLDIQDLGIDLELAEEGEEDEVEKSEEKGEPNNSPSPQ</sequence>
<gene>
    <name evidence="3" type="ORF">Acr_18g0009730</name>
</gene>
<organism evidence="3 4">
    <name type="scientific">Actinidia rufa</name>
    <dbReference type="NCBI Taxonomy" id="165716"/>
    <lineage>
        <taxon>Eukaryota</taxon>
        <taxon>Viridiplantae</taxon>
        <taxon>Streptophyta</taxon>
        <taxon>Embryophyta</taxon>
        <taxon>Tracheophyta</taxon>
        <taxon>Spermatophyta</taxon>
        <taxon>Magnoliopsida</taxon>
        <taxon>eudicotyledons</taxon>
        <taxon>Gunneridae</taxon>
        <taxon>Pentapetalae</taxon>
        <taxon>asterids</taxon>
        <taxon>Ericales</taxon>
        <taxon>Actinidiaceae</taxon>
        <taxon>Actinidia</taxon>
    </lineage>
</organism>
<comment type="caution">
    <text evidence="3">The sequence shown here is derived from an EMBL/GenBank/DDBJ whole genome shotgun (WGS) entry which is preliminary data.</text>
</comment>